<feature type="transmembrane region" description="Helical" evidence="7">
    <location>
        <begin position="169"/>
        <end position="190"/>
    </location>
</feature>
<comment type="similarity">
    <text evidence="2">Belongs to the TMEM151 family.</text>
</comment>
<protein>
    <submittedName>
        <fullName evidence="9">Uncharacterized protein</fullName>
    </submittedName>
</protein>
<keyword evidence="5 7" id="KW-0472">Membrane</keyword>
<feature type="transmembrane region" description="Helical" evidence="7">
    <location>
        <begin position="136"/>
        <end position="157"/>
    </location>
</feature>
<keyword evidence="8" id="KW-0732">Signal</keyword>
<evidence type="ECO:0000256" key="2">
    <source>
        <dbReference type="ARBA" id="ARBA00009583"/>
    </source>
</evidence>
<dbReference type="InParanoid" id="A7RU28"/>
<dbReference type="Proteomes" id="UP000001593">
    <property type="component" value="Unassembled WGS sequence"/>
</dbReference>
<feature type="region of interest" description="Disordered" evidence="6">
    <location>
        <begin position="431"/>
        <end position="488"/>
    </location>
</feature>
<feature type="signal peptide" evidence="8">
    <location>
        <begin position="1"/>
        <end position="20"/>
    </location>
</feature>
<evidence type="ECO:0000313" key="9">
    <source>
        <dbReference type="EMBL" id="EDO45010.1"/>
    </source>
</evidence>
<evidence type="ECO:0000256" key="8">
    <source>
        <dbReference type="SAM" id="SignalP"/>
    </source>
</evidence>
<evidence type="ECO:0000256" key="6">
    <source>
        <dbReference type="SAM" id="MobiDB-lite"/>
    </source>
</evidence>
<dbReference type="EMBL" id="DS469539">
    <property type="protein sequence ID" value="EDO45010.1"/>
    <property type="molecule type" value="Genomic_DNA"/>
</dbReference>
<reference evidence="9 10" key="1">
    <citation type="journal article" date="2007" name="Science">
        <title>Sea anemone genome reveals ancestral eumetazoan gene repertoire and genomic organization.</title>
        <authorList>
            <person name="Putnam N.H."/>
            <person name="Srivastava M."/>
            <person name="Hellsten U."/>
            <person name="Dirks B."/>
            <person name="Chapman J."/>
            <person name="Salamov A."/>
            <person name="Terry A."/>
            <person name="Shapiro H."/>
            <person name="Lindquist E."/>
            <person name="Kapitonov V.V."/>
            <person name="Jurka J."/>
            <person name="Genikhovich G."/>
            <person name="Grigoriev I.V."/>
            <person name="Lucas S.M."/>
            <person name="Steele R.E."/>
            <person name="Finnerty J.R."/>
            <person name="Technau U."/>
            <person name="Martindale M.Q."/>
            <person name="Rokhsar D.S."/>
        </authorList>
    </citation>
    <scope>NUCLEOTIDE SEQUENCE [LARGE SCALE GENOMIC DNA]</scope>
    <source>
        <strain evidence="10">CH2 X CH6</strain>
    </source>
</reference>
<keyword evidence="4 7" id="KW-1133">Transmembrane helix</keyword>
<organism evidence="9 10">
    <name type="scientific">Nematostella vectensis</name>
    <name type="common">Starlet sea anemone</name>
    <dbReference type="NCBI Taxonomy" id="45351"/>
    <lineage>
        <taxon>Eukaryota</taxon>
        <taxon>Metazoa</taxon>
        <taxon>Cnidaria</taxon>
        <taxon>Anthozoa</taxon>
        <taxon>Hexacorallia</taxon>
        <taxon>Actiniaria</taxon>
        <taxon>Edwardsiidae</taxon>
        <taxon>Nematostella</taxon>
    </lineage>
</organism>
<dbReference type="KEGG" id="nve:5517033"/>
<keyword evidence="3 7" id="KW-0812">Transmembrane</keyword>
<feature type="compositionally biased region" description="Basic and acidic residues" evidence="6">
    <location>
        <begin position="468"/>
        <end position="488"/>
    </location>
</feature>
<proteinExistence type="inferred from homology"/>
<dbReference type="PANTHER" id="PTHR31893">
    <property type="entry name" value="TRANSMEMBRANE PROTEIN 151 HOMOLOG"/>
    <property type="match status" value="1"/>
</dbReference>
<dbReference type="AlphaFoldDB" id="A7RU28"/>
<evidence type="ECO:0000256" key="5">
    <source>
        <dbReference type="ARBA" id="ARBA00023136"/>
    </source>
</evidence>
<evidence type="ECO:0000256" key="4">
    <source>
        <dbReference type="ARBA" id="ARBA00022989"/>
    </source>
</evidence>
<gene>
    <name evidence="9" type="ORF">NEMVEDRAFT_v1g202181</name>
</gene>
<evidence type="ECO:0000256" key="7">
    <source>
        <dbReference type="SAM" id="Phobius"/>
    </source>
</evidence>
<dbReference type="PANTHER" id="PTHR31893:SF5">
    <property type="entry name" value="TRANSMEMBRANE PROTEIN 151 HOMOLOG"/>
    <property type="match status" value="1"/>
</dbReference>
<dbReference type="OrthoDB" id="190434at2759"/>
<sequence>MTVLVPALVLLLLFAVSVQCSRVNFDDYPALEPAVLTIAIFLQVLLPLLIWLGATCCCSKTKTVRSKMREAAKDEFRLQEFSCKIDALLQEVARAETPEEQAQKVHKYQRAVRRHQARTEARDKRRRRGLCRNANLWRLYSMGMWMSFILWCLFLISCHATQCGKYGSIMDHLWIMAIVVVCVAPLIVLLESFCSNERFYIINVMKDETALDYIRRMQEAPPVIEVVVECYHTRYDRRGNEIRKTTFTAKDSFDYGSWLDISTDEIPELSSVEFTRLKIDPEVEFGDAETARSFDTKIKRMMEKHRHRDMYQGFSYSSEIPGLAKRISAYVDLRQRPFWISERYYWVATFLFMTWPYRWLFRAKTAKTHYALKKRVYKCSPPPPQVDIMNPFALLALNPAIQCANPSLLDPTLNSDVSNASDSQALGVATPYLPDVGEVPPTPADAGDSSGQEPYPPPYPTPAGGHPLDQESLRLMEGLDWRDVHKHE</sequence>
<dbReference type="HOGENOM" id="CLU_559359_0_0_1"/>
<feature type="transmembrane region" description="Helical" evidence="7">
    <location>
        <begin position="344"/>
        <end position="361"/>
    </location>
</feature>
<accession>A7RU28</accession>
<dbReference type="GO" id="GO:0016020">
    <property type="term" value="C:membrane"/>
    <property type="evidence" value="ECO:0000318"/>
    <property type="project" value="GO_Central"/>
</dbReference>
<evidence type="ECO:0000256" key="1">
    <source>
        <dbReference type="ARBA" id="ARBA00004141"/>
    </source>
</evidence>
<dbReference type="Pfam" id="PF14857">
    <property type="entry name" value="TMEM151"/>
    <property type="match status" value="1"/>
</dbReference>
<name>A7RU28_NEMVE</name>
<dbReference type="InterPro" id="IPR026767">
    <property type="entry name" value="Tmem151"/>
</dbReference>
<dbReference type="PhylomeDB" id="A7RU28"/>
<feature type="chain" id="PRO_5002714511" evidence="8">
    <location>
        <begin position="21"/>
        <end position="488"/>
    </location>
</feature>
<evidence type="ECO:0000256" key="3">
    <source>
        <dbReference type="ARBA" id="ARBA00022692"/>
    </source>
</evidence>
<comment type="subcellular location">
    <subcellularLocation>
        <location evidence="1">Membrane</location>
        <topology evidence="1">Multi-pass membrane protein</topology>
    </subcellularLocation>
</comment>
<keyword evidence="10" id="KW-1185">Reference proteome</keyword>
<feature type="transmembrane region" description="Helical" evidence="7">
    <location>
        <begin position="36"/>
        <end position="59"/>
    </location>
</feature>
<evidence type="ECO:0000313" key="10">
    <source>
        <dbReference type="Proteomes" id="UP000001593"/>
    </source>
</evidence>